<dbReference type="GO" id="GO:0006508">
    <property type="term" value="P:proteolysis"/>
    <property type="evidence" value="ECO:0007669"/>
    <property type="project" value="UniProtKB-KW"/>
</dbReference>
<gene>
    <name evidence="2" type="ORF">DEQ80_04905</name>
</gene>
<accession>A0A3D1JF27</accession>
<dbReference type="InterPro" id="IPR009003">
    <property type="entry name" value="Peptidase_S1_PA"/>
</dbReference>
<dbReference type="Pfam" id="PF13365">
    <property type="entry name" value="Trypsin_2"/>
    <property type="match status" value="1"/>
</dbReference>
<dbReference type="STRING" id="229919.GCA_001050195_00480"/>
<dbReference type="InterPro" id="IPR043504">
    <property type="entry name" value="Peptidase_S1_PA_chymotrypsin"/>
</dbReference>
<name>A0A3D1JF27_9CHLR</name>
<dbReference type="AlphaFoldDB" id="A0A3D1JF27"/>
<comment type="caution">
    <text evidence="2">The sequence shown here is derived from an EMBL/GenBank/DDBJ whole genome shotgun (WGS) entry which is preliminary data.</text>
</comment>
<dbReference type="InterPro" id="IPR045430">
    <property type="entry name" value="EAD1"/>
</dbReference>
<dbReference type="EMBL" id="DPBP01000021">
    <property type="protein sequence ID" value="HCE17179.1"/>
    <property type="molecule type" value="Genomic_DNA"/>
</dbReference>
<dbReference type="PANTHER" id="PTHR14389">
    <property type="entry name" value="SI:CH1073-475A24.1"/>
    <property type="match status" value="1"/>
</dbReference>
<evidence type="ECO:0000313" key="2">
    <source>
        <dbReference type="EMBL" id="HCE17179.1"/>
    </source>
</evidence>
<dbReference type="Pfam" id="PF19955">
    <property type="entry name" value="EAD1"/>
    <property type="match status" value="1"/>
</dbReference>
<reference evidence="2 3" key="1">
    <citation type="journal article" date="2018" name="Nat. Biotechnol.">
        <title>A standardized bacterial taxonomy based on genome phylogeny substantially revises the tree of life.</title>
        <authorList>
            <person name="Parks D.H."/>
            <person name="Chuvochina M."/>
            <person name="Waite D.W."/>
            <person name="Rinke C."/>
            <person name="Skarshewski A."/>
            <person name="Chaumeil P.A."/>
            <person name="Hugenholtz P."/>
        </authorList>
    </citation>
    <scope>NUCLEOTIDE SEQUENCE [LARGE SCALE GENOMIC DNA]</scope>
    <source>
        <strain evidence="2">UBA8781</strain>
    </source>
</reference>
<evidence type="ECO:0000259" key="1">
    <source>
        <dbReference type="Pfam" id="PF19955"/>
    </source>
</evidence>
<dbReference type="PANTHER" id="PTHR14389:SF3">
    <property type="entry name" value="PROTEIN FAM111A-LIKE"/>
    <property type="match status" value="1"/>
</dbReference>
<dbReference type="GO" id="GO:0008233">
    <property type="term" value="F:peptidase activity"/>
    <property type="evidence" value="ECO:0007669"/>
    <property type="project" value="UniProtKB-KW"/>
</dbReference>
<proteinExistence type="predicted"/>
<keyword evidence="2" id="KW-0645">Protease</keyword>
<keyword evidence="2" id="KW-0378">Hydrolase</keyword>
<feature type="domain" description="Effector-associated" evidence="1">
    <location>
        <begin position="8"/>
        <end position="93"/>
    </location>
</feature>
<organism evidence="2 3">
    <name type="scientific">Anaerolinea thermolimosa</name>
    <dbReference type="NCBI Taxonomy" id="229919"/>
    <lineage>
        <taxon>Bacteria</taxon>
        <taxon>Bacillati</taxon>
        <taxon>Chloroflexota</taxon>
        <taxon>Anaerolineae</taxon>
        <taxon>Anaerolineales</taxon>
        <taxon>Anaerolineaceae</taxon>
        <taxon>Anaerolinea</taxon>
    </lineage>
</organism>
<sequence length="373" mass="41252">MRAFGGKMSLTPAVADALIGALLAAFDLPTLRRMMREQFNLDLETITSATELDKVVTSLVQVADAEGWLVQLITAARNTYPHDPRLQAAADRLGLAPSLVAAVRPNPLRRRAYSDSSLEKIISGTNSLLDIAEWRSRLSEIEFQVCRLEISSQPVGTGFLIGADLLMTCYHVVESLLNGEDSPRDLLARFDFKISRRQIVANPGRTFPLDSDWLYDFSPYDPAEVQDPAHALPSTEELDYAILRLSNHPGNQPVSEQAMEDRPRGWIHLTDRDYPFPPGSPLFIVQHPEGAPLKLAMDTEAILGFNANQTRVRYRTNTEKGASGSPCFNNQWQLVALHHSGIVNFNEGIPTHLIAALLKQHGKWPLPGSSSPS</sequence>
<dbReference type="Proteomes" id="UP000264141">
    <property type="component" value="Unassembled WGS sequence"/>
</dbReference>
<dbReference type="SUPFAM" id="SSF50494">
    <property type="entry name" value="Trypsin-like serine proteases"/>
    <property type="match status" value="1"/>
</dbReference>
<evidence type="ECO:0000313" key="3">
    <source>
        <dbReference type="Proteomes" id="UP000264141"/>
    </source>
</evidence>
<protein>
    <submittedName>
        <fullName evidence="2">Serine protease</fullName>
    </submittedName>
</protein>
<dbReference type="Gene3D" id="2.40.10.10">
    <property type="entry name" value="Trypsin-like serine proteases"/>
    <property type="match status" value="2"/>
</dbReference>